<name>A0A2A6LWA2_RHIFR</name>
<dbReference type="Proteomes" id="UP000220353">
    <property type="component" value="Unassembled WGS sequence"/>
</dbReference>
<dbReference type="GO" id="GO:0003677">
    <property type="term" value="F:DNA binding"/>
    <property type="evidence" value="ECO:0007669"/>
    <property type="project" value="InterPro"/>
</dbReference>
<dbReference type="GO" id="GO:0006313">
    <property type="term" value="P:DNA transposition"/>
    <property type="evidence" value="ECO:0007669"/>
    <property type="project" value="InterPro"/>
</dbReference>
<comment type="caution">
    <text evidence="3">The sequence shown here is derived from an EMBL/GenBank/DDBJ whole genome shotgun (WGS) entry which is preliminary data.</text>
</comment>
<organism evidence="3 4">
    <name type="scientific">Rhizobium fredii</name>
    <name type="common">Sinorhizobium fredii</name>
    <dbReference type="NCBI Taxonomy" id="380"/>
    <lineage>
        <taxon>Bacteria</taxon>
        <taxon>Pseudomonadati</taxon>
        <taxon>Pseudomonadota</taxon>
        <taxon>Alphaproteobacteria</taxon>
        <taxon>Hyphomicrobiales</taxon>
        <taxon>Rhizobiaceae</taxon>
        <taxon>Sinorhizobium/Ensifer group</taxon>
        <taxon>Sinorhizobium</taxon>
    </lineage>
</organism>
<reference evidence="3 4" key="1">
    <citation type="submission" date="2017-09" db="EMBL/GenBank/DDBJ databases">
        <title>Comparative genomics of rhizobia isolated from Phaseolus vulgaris in China.</title>
        <authorList>
            <person name="Tong W."/>
        </authorList>
    </citation>
    <scope>NUCLEOTIDE SEQUENCE [LARGE SCALE GENOMIC DNA]</scope>
    <source>
        <strain evidence="3 4">PCH1</strain>
    </source>
</reference>
<dbReference type="AlphaFoldDB" id="A0A2A6LWA2"/>
<dbReference type="RefSeq" id="WP_097587178.1">
    <property type="nucleotide sequence ID" value="NZ_NWTC01000012.1"/>
</dbReference>
<evidence type="ECO:0000313" key="4">
    <source>
        <dbReference type="Proteomes" id="UP000220353"/>
    </source>
</evidence>
<keyword evidence="1" id="KW-0175">Coiled coil</keyword>
<feature type="region of interest" description="Disordered" evidence="2">
    <location>
        <begin position="1"/>
        <end position="50"/>
    </location>
</feature>
<accession>A0A2A6LWA2</accession>
<evidence type="ECO:0000256" key="1">
    <source>
        <dbReference type="SAM" id="Coils"/>
    </source>
</evidence>
<dbReference type="GO" id="GO:0004803">
    <property type="term" value="F:transposase activity"/>
    <property type="evidence" value="ECO:0007669"/>
    <property type="project" value="InterPro"/>
</dbReference>
<dbReference type="Pfam" id="PF01527">
    <property type="entry name" value="HTH_Tnp_1"/>
    <property type="match status" value="1"/>
</dbReference>
<feature type="compositionally biased region" description="Basic residues" evidence="2">
    <location>
        <begin position="19"/>
        <end position="31"/>
    </location>
</feature>
<sequence>MAEENNVQPEPQGAETQPKKVRTKTAVRQKKTAAPAKAVPSSSTEDVSLPKIRRYSVDQRAEKLTVINKLLSAGKTTLKDALKQVGITEQTYYNWKKAAEPVSKTEPVSKSDDLKDLVELEEENKRLRKVLADRLRAENAELRKRLGMD</sequence>
<dbReference type="InterPro" id="IPR002514">
    <property type="entry name" value="Transposase_8"/>
</dbReference>
<dbReference type="EMBL" id="NWTC01000012">
    <property type="protein sequence ID" value="PDT46675.1"/>
    <property type="molecule type" value="Genomic_DNA"/>
</dbReference>
<evidence type="ECO:0000256" key="2">
    <source>
        <dbReference type="SAM" id="MobiDB-lite"/>
    </source>
</evidence>
<dbReference type="SUPFAM" id="SSF46689">
    <property type="entry name" value="Homeodomain-like"/>
    <property type="match status" value="1"/>
</dbReference>
<gene>
    <name evidence="3" type="ORF">CO661_17385</name>
</gene>
<protein>
    <submittedName>
        <fullName evidence="3">Transcriptional regulator</fullName>
    </submittedName>
</protein>
<proteinExistence type="predicted"/>
<dbReference type="InterPro" id="IPR009057">
    <property type="entry name" value="Homeodomain-like_sf"/>
</dbReference>
<feature type="coiled-coil region" evidence="1">
    <location>
        <begin position="110"/>
        <end position="140"/>
    </location>
</feature>
<evidence type="ECO:0000313" key="3">
    <source>
        <dbReference type="EMBL" id="PDT46675.1"/>
    </source>
</evidence>